<keyword evidence="3" id="KW-0732">Signal</keyword>
<dbReference type="Gene3D" id="3.80.10.10">
    <property type="entry name" value="Ribonuclease Inhibitor"/>
    <property type="match status" value="1"/>
</dbReference>
<dbReference type="AlphaFoldDB" id="A0A8X8VW85"/>
<dbReference type="EMBL" id="PNBA02000513">
    <property type="protein sequence ID" value="KAG6383554.1"/>
    <property type="molecule type" value="Genomic_DNA"/>
</dbReference>
<keyword evidence="2" id="KW-0812">Transmembrane</keyword>
<gene>
    <name evidence="7" type="ORF">SASPL_156693</name>
</gene>
<dbReference type="SUPFAM" id="SSF52058">
    <property type="entry name" value="L domain-like"/>
    <property type="match status" value="1"/>
</dbReference>
<protein>
    <recommendedName>
        <fullName evidence="9">Leucine-rich repeat-containing N-terminal plant-type domain-containing protein</fullName>
    </recommendedName>
</protein>
<dbReference type="GO" id="GO:0016020">
    <property type="term" value="C:membrane"/>
    <property type="evidence" value="ECO:0007669"/>
    <property type="project" value="UniProtKB-SubCell"/>
</dbReference>
<evidence type="ECO:0000313" key="7">
    <source>
        <dbReference type="EMBL" id="KAG6383554.1"/>
    </source>
</evidence>
<reference evidence="7" key="1">
    <citation type="submission" date="2018-01" db="EMBL/GenBank/DDBJ databases">
        <authorList>
            <person name="Mao J.F."/>
        </authorList>
    </citation>
    <scope>NUCLEOTIDE SEQUENCE</scope>
    <source>
        <strain evidence="7">Huo1</strain>
        <tissue evidence="7">Leaf</tissue>
    </source>
</reference>
<name>A0A8X8VW85_SALSN</name>
<evidence type="ECO:0000256" key="1">
    <source>
        <dbReference type="ARBA" id="ARBA00004479"/>
    </source>
</evidence>
<proteinExistence type="predicted"/>
<sequence>MLIRSDVSPPHWPYIDTIAGILKPMELDQNLVTWNQTYDCCDWGGMECDGAGRVISLFLDSERISRGFGESSTLFQLTYLYSELSLRWNDFSTSEIPNQFHRLKYLRHLDLSRSGFVGSIPSTISVNVCPCKLSFLHNQTIILVSSNYHSCITQLSQQGGDLIE</sequence>
<dbReference type="InterPro" id="IPR001611">
    <property type="entry name" value="Leu-rich_rpt"/>
</dbReference>
<dbReference type="Pfam" id="PF00560">
    <property type="entry name" value="LRR_1"/>
    <property type="match status" value="1"/>
</dbReference>
<evidence type="ECO:0000256" key="2">
    <source>
        <dbReference type="ARBA" id="ARBA00022692"/>
    </source>
</evidence>
<keyword evidence="5" id="KW-0472">Membrane</keyword>
<evidence type="ECO:0000256" key="5">
    <source>
        <dbReference type="ARBA" id="ARBA00023136"/>
    </source>
</evidence>
<dbReference type="PANTHER" id="PTHR48061:SF2">
    <property type="entry name" value="RECEPTOR LIKE PROTEIN 30-LIKE"/>
    <property type="match status" value="1"/>
</dbReference>
<evidence type="ECO:0000256" key="6">
    <source>
        <dbReference type="ARBA" id="ARBA00023180"/>
    </source>
</evidence>
<keyword evidence="4" id="KW-1133">Transmembrane helix</keyword>
<comment type="caution">
    <text evidence="7">The sequence shown here is derived from an EMBL/GenBank/DDBJ whole genome shotgun (WGS) entry which is preliminary data.</text>
</comment>
<dbReference type="InterPro" id="IPR032675">
    <property type="entry name" value="LRR_dom_sf"/>
</dbReference>
<dbReference type="Proteomes" id="UP000298416">
    <property type="component" value="Unassembled WGS sequence"/>
</dbReference>
<keyword evidence="8" id="KW-1185">Reference proteome</keyword>
<evidence type="ECO:0000256" key="3">
    <source>
        <dbReference type="ARBA" id="ARBA00022729"/>
    </source>
</evidence>
<evidence type="ECO:0000313" key="8">
    <source>
        <dbReference type="Proteomes" id="UP000298416"/>
    </source>
</evidence>
<accession>A0A8X8VW85</accession>
<evidence type="ECO:0000256" key="4">
    <source>
        <dbReference type="ARBA" id="ARBA00022989"/>
    </source>
</evidence>
<comment type="subcellular location">
    <subcellularLocation>
        <location evidence="1">Membrane</location>
        <topology evidence="1">Single-pass type I membrane protein</topology>
    </subcellularLocation>
</comment>
<reference evidence="7" key="2">
    <citation type="submission" date="2020-08" db="EMBL/GenBank/DDBJ databases">
        <title>Plant Genome Project.</title>
        <authorList>
            <person name="Zhang R.-G."/>
        </authorList>
    </citation>
    <scope>NUCLEOTIDE SEQUENCE</scope>
    <source>
        <strain evidence="7">Huo1</strain>
        <tissue evidence="7">Leaf</tissue>
    </source>
</reference>
<dbReference type="InterPro" id="IPR046956">
    <property type="entry name" value="RLP23-like"/>
</dbReference>
<dbReference type="PANTHER" id="PTHR48061">
    <property type="entry name" value="LEUCINE-RICH REPEAT RECEPTOR PROTEIN KINASE EMS1-LIKE-RELATED"/>
    <property type="match status" value="1"/>
</dbReference>
<keyword evidence="6" id="KW-0325">Glycoprotein</keyword>
<evidence type="ECO:0008006" key="9">
    <source>
        <dbReference type="Google" id="ProtNLM"/>
    </source>
</evidence>
<organism evidence="7">
    <name type="scientific">Salvia splendens</name>
    <name type="common">Scarlet sage</name>
    <dbReference type="NCBI Taxonomy" id="180675"/>
    <lineage>
        <taxon>Eukaryota</taxon>
        <taxon>Viridiplantae</taxon>
        <taxon>Streptophyta</taxon>
        <taxon>Embryophyta</taxon>
        <taxon>Tracheophyta</taxon>
        <taxon>Spermatophyta</taxon>
        <taxon>Magnoliopsida</taxon>
        <taxon>eudicotyledons</taxon>
        <taxon>Gunneridae</taxon>
        <taxon>Pentapetalae</taxon>
        <taxon>asterids</taxon>
        <taxon>lamiids</taxon>
        <taxon>Lamiales</taxon>
        <taxon>Lamiaceae</taxon>
        <taxon>Nepetoideae</taxon>
        <taxon>Mentheae</taxon>
        <taxon>Salviinae</taxon>
        <taxon>Salvia</taxon>
        <taxon>Salvia subgen. Calosphace</taxon>
        <taxon>core Calosphace</taxon>
    </lineage>
</organism>